<keyword evidence="1" id="KW-0472">Membrane</keyword>
<dbReference type="Proteomes" id="UP001596958">
    <property type="component" value="Unassembled WGS sequence"/>
</dbReference>
<protein>
    <submittedName>
        <fullName evidence="2">DUF4834 family protein</fullName>
    </submittedName>
</protein>
<evidence type="ECO:0000313" key="2">
    <source>
        <dbReference type="EMBL" id="MFD0750458.1"/>
    </source>
</evidence>
<feature type="transmembrane region" description="Helical" evidence="1">
    <location>
        <begin position="6"/>
        <end position="26"/>
    </location>
</feature>
<keyword evidence="3" id="KW-1185">Reference proteome</keyword>
<organism evidence="2 3">
    <name type="scientific">Mucilaginibacter calamicampi</name>
    <dbReference type="NCBI Taxonomy" id="1302352"/>
    <lineage>
        <taxon>Bacteria</taxon>
        <taxon>Pseudomonadati</taxon>
        <taxon>Bacteroidota</taxon>
        <taxon>Sphingobacteriia</taxon>
        <taxon>Sphingobacteriales</taxon>
        <taxon>Sphingobacteriaceae</taxon>
        <taxon>Mucilaginibacter</taxon>
    </lineage>
</organism>
<gene>
    <name evidence="2" type="ORF">ACFQZS_09915</name>
</gene>
<dbReference type="InterPro" id="IPR032272">
    <property type="entry name" value="DUF4834"/>
</dbReference>
<evidence type="ECO:0000313" key="3">
    <source>
        <dbReference type="Proteomes" id="UP001596958"/>
    </source>
</evidence>
<dbReference type="Pfam" id="PF16118">
    <property type="entry name" value="DUF4834"/>
    <property type="match status" value="1"/>
</dbReference>
<keyword evidence="1" id="KW-1133">Transmembrane helix</keyword>
<accession>A0ABW2YVH7</accession>
<keyword evidence="1" id="KW-0812">Transmembrane</keyword>
<reference evidence="3" key="1">
    <citation type="journal article" date="2019" name="Int. J. Syst. Evol. Microbiol.">
        <title>The Global Catalogue of Microorganisms (GCM) 10K type strain sequencing project: providing services to taxonomists for standard genome sequencing and annotation.</title>
        <authorList>
            <consortium name="The Broad Institute Genomics Platform"/>
            <consortium name="The Broad Institute Genome Sequencing Center for Infectious Disease"/>
            <person name="Wu L."/>
            <person name="Ma J."/>
        </authorList>
    </citation>
    <scope>NUCLEOTIDE SEQUENCE [LARGE SCALE GENOMIC DNA]</scope>
    <source>
        <strain evidence="3">CCUG 63418</strain>
    </source>
</reference>
<name>A0ABW2YVH7_9SPHI</name>
<dbReference type="RefSeq" id="WP_377099746.1">
    <property type="nucleotide sequence ID" value="NZ_JBHTHU010000006.1"/>
</dbReference>
<proteinExistence type="predicted"/>
<sequence>MSVLLRFLLVAIVILYIIRALLRYLLPMLFQSLVNKAQQGQQNNSRPNGQKPTGKINIDYIPQEATKSKVPDTEGDFVEYEEIKVK</sequence>
<evidence type="ECO:0000256" key="1">
    <source>
        <dbReference type="SAM" id="Phobius"/>
    </source>
</evidence>
<comment type="caution">
    <text evidence="2">The sequence shown here is derived from an EMBL/GenBank/DDBJ whole genome shotgun (WGS) entry which is preliminary data.</text>
</comment>
<dbReference type="EMBL" id="JBHTHU010000006">
    <property type="protein sequence ID" value="MFD0750458.1"/>
    <property type="molecule type" value="Genomic_DNA"/>
</dbReference>